<dbReference type="InterPro" id="IPR038592">
    <property type="entry name" value="CheD-like_sf"/>
</dbReference>
<dbReference type="PANTHER" id="PTHR35147">
    <property type="entry name" value="CHEMORECEPTOR GLUTAMINE DEAMIDASE CHED-RELATED"/>
    <property type="match status" value="1"/>
</dbReference>
<dbReference type="Proteomes" id="UP000435877">
    <property type="component" value="Unassembled WGS sequence"/>
</dbReference>
<evidence type="ECO:0000313" key="7">
    <source>
        <dbReference type="Proteomes" id="UP000439591"/>
    </source>
</evidence>
<dbReference type="EMBL" id="CACSIK010000001">
    <property type="protein sequence ID" value="CAA0091233.1"/>
    <property type="molecule type" value="Genomic_DNA"/>
</dbReference>
<dbReference type="InterPro" id="IPR005659">
    <property type="entry name" value="Chemorcpt_Glu_NH3ase_CheD"/>
</dbReference>
<dbReference type="OrthoDB" id="9807202at2"/>
<dbReference type="InterPro" id="IPR011324">
    <property type="entry name" value="Cytotoxic_necrot_fac-like_cat"/>
</dbReference>
<evidence type="ECO:0000313" key="5">
    <source>
        <dbReference type="EMBL" id="CAA0098678.1"/>
    </source>
</evidence>
<keyword evidence="1 3" id="KW-0145">Chemotaxis</keyword>
<evidence type="ECO:0000256" key="1">
    <source>
        <dbReference type="ARBA" id="ARBA00022500"/>
    </source>
</evidence>
<dbReference type="GO" id="GO:0006935">
    <property type="term" value="P:chemotaxis"/>
    <property type="evidence" value="ECO:0007669"/>
    <property type="project" value="UniProtKB-UniRule"/>
</dbReference>
<gene>
    <name evidence="3 5" type="primary">cheD</name>
    <name evidence="4" type="ORF">IHBHHGIJ_02126</name>
    <name evidence="5" type="ORF">KFEGEMFD_01728</name>
</gene>
<evidence type="ECO:0000256" key="2">
    <source>
        <dbReference type="ARBA" id="ARBA00022801"/>
    </source>
</evidence>
<evidence type="ECO:0000313" key="6">
    <source>
        <dbReference type="Proteomes" id="UP000435877"/>
    </source>
</evidence>
<protein>
    <recommendedName>
        <fullName evidence="3">Probable chemoreceptor glutamine deamidase CheD</fullName>
        <ecNumber evidence="3">3.5.1.44</ecNumber>
    </recommendedName>
</protein>
<dbReference type="RefSeq" id="WP_159268712.1">
    <property type="nucleotide sequence ID" value="NZ_CACSIK010000001.1"/>
</dbReference>
<proteinExistence type="inferred from homology"/>
<dbReference type="HAMAP" id="MF_01440">
    <property type="entry name" value="CheD"/>
    <property type="match status" value="1"/>
</dbReference>
<keyword evidence="2 3" id="KW-0378">Hydrolase</keyword>
<sequence>MANGQARRRSSINYPDIKRHWDGVHSVYAARVLPGQYYVSGREDEMITTVLGSCISACIRDNVLNIGGLNHFMLPEGDTDMDGMAARYGAYAMEHLINDILKVGGRRENLEVKIFGGGKMMRGLSDVGGKNIAFVRSFLAVEGLQVVAEDVGLEFSRKINYFPTTGRVLVKRLRSLHANMVINEEAEYERKLHDKPTANDIELFD</sequence>
<dbReference type="EMBL" id="CACSIM010000002">
    <property type="protein sequence ID" value="CAA0098678.1"/>
    <property type="molecule type" value="Genomic_DNA"/>
</dbReference>
<keyword evidence="6" id="KW-1185">Reference proteome</keyword>
<comment type="catalytic activity">
    <reaction evidence="3">
        <text>L-glutaminyl-[protein] + H2O = L-glutamyl-[protein] + NH4(+)</text>
        <dbReference type="Rhea" id="RHEA:16441"/>
        <dbReference type="Rhea" id="RHEA-COMP:10207"/>
        <dbReference type="Rhea" id="RHEA-COMP:10208"/>
        <dbReference type="ChEBI" id="CHEBI:15377"/>
        <dbReference type="ChEBI" id="CHEBI:28938"/>
        <dbReference type="ChEBI" id="CHEBI:29973"/>
        <dbReference type="ChEBI" id="CHEBI:30011"/>
        <dbReference type="EC" id="3.5.1.44"/>
    </reaction>
</comment>
<dbReference type="EC" id="3.5.1.44" evidence="3"/>
<dbReference type="SUPFAM" id="SSF64438">
    <property type="entry name" value="CNF1/YfiH-like putative cysteine hydrolases"/>
    <property type="match status" value="1"/>
</dbReference>
<comment type="function">
    <text evidence="3">Probably deamidates glutamine residues to glutamate on methyl-accepting chemotaxis receptors (MCPs), playing an important role in chemotaxis.</text>
</comment>
<dbReference type="GO" id="GO:0050568">
    <property type="term" value="F:protein-glutamine glutaminase activity"/>
    <property type="evidence" value="ECO:0007669"/>
    <property type="project" value="UniProtKB-UniRule"/>
</dbReference>
<dbReference type="CDD" id="cd16352">
    <property type="entry name" value="CheD"/>
    <property type="match status" value="1"/>
</dbReference>
<name>A0A5S9P5V3_9GAMM</name>
<dbReference type="Gene3D" id="3.30.1330.200">
    <property type="match status" value="1"/>
</dbReference>
<organism evidence="5 7">
    <name type="scientific">Zhongshania aliphaticivorans</name>
    <dbReference type="NCBI Taxonomy" id="1470434"/>
    <lineage>
        <taxon>Bacteria</taxon>
        <taxon>Pseudomonadati</taxon>
        <taxon>Pseudomonadota</taxon>
        <taxon>Gammaproteobacteria</taxon>
        <taxon>Cellvibrionales</taxon>
        <taxon>Spongiibacteraceae</taxon>
        <taxon>Zhongshania</taxon>
    </lineage>
</organism>
<dbReference type="PANTHER" id="PTHR35147:SF2">
    <property type="entry name" value="CHEMORECEPTOR GLUTAMINE DEAMIDASE CHED-RELATED"/>
    <property type="match status" value="1"/>
</dbReference>
<dbReference type="AlphaFoldDB" id="A0A5S9P5V3"/>
<keyword evidence="5" id="KW-0675">Receptor</keyword>
<evidence type="ECO:0000256" key="3">
    <source>
        <dbReference type="HAMAP-Rule" id="MF_01440"/>
    </source>
</evidence>
<dbReference type="Pfam" id="PF03975">
    <property type="entry name" value="CheD"/>
    <property type="match status" value="1"/>
</dbReference>
<reference evidence="6 7" key="1">
    <citation type="submission" date="2019-11" db="EMBL/GenBank/DDBJ databases">
        <authorList>
            <person name="Holert J."/>
        </authorList>
    </citation>
    <scope>NUCLEOTIDE SEQUENCE [LARGE SCALE GENOMIC DNA]</scope>
    <source>
        <strain evidence="5">BC3_2A</strain>
        <strain evidence="4">SB11_1A</strain>
    </source>
</reference>
<evidence type="ECO:0000313" key="4">
    <source>
        <dbReference type="EMBL" id="CAA0091233.1"/>
    </source>
</evidence>
<dbReference type="Proteomes" id="UP000439591">
    <property type="component" value="Unassembled WGS sequence"/>
</dbReference>
<comment type="similarity">
    <text evidence="3">Belongs to the CheD family.</text>
</comment>
<accession>A0A5S9P5V3</accession>
<dbReference type="NCBIfam" id="NF010013">
    <property type="entry name" value="PRK13487.1"/>
    <property type="match status" value="1"/>
</dbReference>